<dbReference type="InterPro" id="IPR051043">
    <property type="entry name" value="Sulfatase_Mod_Factor_Kinase"/>
</dbReference>
<feature type="domain" description="Sulfatase-modifying factor enzyme-like" evidence="1">
    <location>
        <begin position="52"/>
        <end position="447"/>
    </location>
</feature>
<dbReference type="SUPFAM" id="SSF56436">
    <property type="entry name" value="C-type lectin-like"/>
    <property type="match status" value="1"/>
</dbReference>
<evidence type="ECO:0000259" key="1">
    <source>
        <dbReference type="Pfam" id="PF03781"/>
    </source>
</evidence>
<dbReference type="GO" id="GO:0120147">
    <property type="term" value="F:formylglycine-generating oxidase activity"/>
    <property type="evidence" value="ECO:0007669"/>
    <property type="project" value="TreeGrafter"/>
</dbReference>
<accession>A0A3B0TY41</accession>
<dbReference type="EMBL" id="UOEP01000152">
    <property type="protein sequence ID" value="VAW21670.1"/>
    <property type="molecule type" value="Genomic_DNA"/>
</dbReference>
<dbReference type="Pfam" id="PF03781">
    <property type="entry name" value="FGE-sulfatase"/>
    <property type="match status" value="1"/>
</dbReference>
<dbReference type="PANTHER" id="PTHR23150">
    <property type="entry name" value="SULFATASE MODIFYING FACTOR 1, 2"/>
    <property type="match status" value="1"/>
</dbReference>
<dbReference type="Gene3D" id="3.90.1580.10">
    <property type="entry name" value="paralog of FGE (formylglycine-generating enzyme)"/>
    <property type="match status" value="2"/>
</dbReference>
<dbReference type="InterPro" id="IPR042095">
    <property type="entry name" value="SUMF_sf"/>
</dbReference>
<dbReference type="InterPro" id="IPR005532">
    <property type="entry name" value="SUMF_dom"/>
</dbReference>
<dbReference type="PANTHER" id="PTHR23150:SF19">
    <property type="entry name" value="FORMYLGLYCINE-GENERATING ENZYME"/>
    <property type="match status" value="1"/>
</dbReference>
<proteinExistence type="predicted"/>
<sequence length="457" mass="53434">MQASTNFRMDKRIFFILIIATTLLFSCNRPTVYIPGAPDSRGKWYEPIPFGMAYVDRGSFRLGTSDDIIKGSNNTVRTISVDAFWMDDTEITNNEYRQFVYWVRDSIARKLLGEVYADFLITEDIRGVPLDEAKINWDERIEWQDPEYQAALEEMYIPEEERFAFSKEIDTRKLVYDYYWLDYAQAAKRANRYNYETQSYNGTIVTNKGVEGPIENRRSFLMHESTPVYPDTLTWIRDYTYSYNEPLTLKYFSHVSFDDYPVVGVTWKQAKAFCNWRTKMYVYSSSRINEAPPHDYRLPTESEWEMASRGGLQNCLYPWGSYYTRNQQGCFVANFKPLRGNYVADSPTNVTTMKTGSFDPNAYGLYDMAGNVAEWTSTAFYEAAYNIMDDINPEISYNALPNDPPVLKRKVIRGGSWKDIDYFIRNSTRSFEYQDSAKSYIGFRCVRSSFRNELQGR</sequence>
<organism evidence="2">
    <name type="scientific">hydrothermal vent metagenome</name>
    <dbReference type="NCBI Taxonomy" id="652676"/>
    <lineage>
        <taxon>unclassified sequences</taxon>
        <taxon>metagenomes</taxon>
        <taxon>ecological metagenomes</taxon>
    </lineage>
</organism>
<protein>
    <submittedName>
        <fullName evidence="2">GldJ</fullName>
    </submittedName>
</protein>
<gene>
    <name evidence="2" type="ORF">MNBD_BACTEROID01-2604</name>
</gene>
<reference evidence="2" key="1">
    <citation type="submission" date="2018-06" db="EMBL/GenBank/DDBJ databases">
        <authorList>
            <person name="Zhirakovskaya E."/>
        </authorList>
    </citation>
    <scope>NUCLEOTIDE SEQUENCE</scope>
</reference>
<name>A0A3B0TY41_9ZZZZ</name>
<dbReference type="AlphaFoldDB" id="A0A3B0TY41"/>
<evidence type="ECO:0000313" key="2">
    <source>
        <dbReference type="EMBL" id="VAW21670.1"/>
    </source>
</evidence>
<dbReference type="InterPro" id="IPR016187">
    <property type="entry name" value="CTDL_fold"/>
</dbReference>